<organism evidence="1 2">
    <name type="scientific">Albula glossodonta</name>
    <name type="common">roundjaw bonefish</name>
    <dbReference type="NCBI Taxonomy" id="121402"/>
    <lineage>
        <taxon>Eukaryota</taxon>
        <taxon>Metazoa</taxon>
        <taxon>Chordata</taxon>
        <taxon>Craniata</taxon>
        <taxon>Vertebrata</taxon>
        <taxon>Euteleostomi</taxon>
        <taxon>Actinopterygii</taxon>
        <taxon>Neopterygii</taxon>
        <taxon>Teleostei</taxon>
        <taxon>Albuliformes</taxon>
        <taxon>Albulidae</taxon>
        <taxon>Albula</taxon>
    </lineage>
</organism>
<reference evidence="1" key="1">
    <citation type="thesis" date="2021" institute="BYU ScholarsArchive" country="Provo, UT, USA">
        <title>Applications of and Algorithms for Genome Assembly and Genomic Analyses with an Emphasis on Marine Teleosts.</title>
        <authorList>
            <person name="Pickett B.D."/>
        </authorList>
    </citation>
    <scope>NUCLEOTIDE SEQUENCE</scope>
    <source>
        <strain evidence="1">HI-2016</strain>
    </source>
</reference>
<dbReference type="AlphaFoldDB" id="A0A8T2N5G0"/>
<dbReference type="Proteomes" id="UP000824540">
    <property type="component" value="Unassembled WGS sequence"/>
</dbReference>
<accession>A0A8T2N5G0</accession>
<keyword evidence="2" id="KW-1185">Reference proteome</keyword>
<name>A0A8T2N5G0_9TELE</name>
<proteinExistence type="predicted"/>
<protein>
    <submittedName>
        <fullName evidence="1">Uncharacterized protein</fullName>
    </submittedName>
</protein>
<dbReference type="EMBL" id="JAFBMS010000222">
    <property type="protein sequence ID" value="KAG9333048.1"/>
    <property type="molecule type" value="Genomic_DNA"/>
</dbReference>
<evidence type="ECO:0000313" key="1">
    <source>
        <dbReference type="EMBL" id="KAG9333048.1"/>
    </source>
</evidence>
<feature type="non-terminal residue" evidence="1">
    <location>
        <position position="1"/>
    </location>
</feature>
<sequence length="76" mass="7759">MNASGVQALLGLKMAGCSAGNGCVQAEEGRGTSKRIRPGDIGGKNNATEYSDLLKCPACSLTELGIRADGVPTFTE</sequence>
<evidence type="ECO:0000313" key="2">
    <source>
        <dbReference type="Proteomes" id="UP000824540"/>
    </source>
</evidence>
<comment type="caution">
    <text evidence="1">The sequence shown here is derived from an EMBL/GenBank/DDBJ whole genome shotgun (WGS) entry which is preliminary data.</text>
</comment>
<gene>
    <name evidence="1" type="ORF">JZ751_013857</name>
</gene>